<reference evidence="1 2" key="1">
    <citation type="submission" date="2023-07" db="EMBL/GenBank/DDBJ databases">
        <title>Genomic Encyclopedia of Type Strains, Phase IV (KMG-IV): sequencing the most valuable type-strain genomes for metagenomic binning, comparative biology and taxonomic classification.</title>
        <authorList>
            <person name="Goeker M."/>
        </authorList>
    </citation>
    <scope>NUCLEOTIDE SEQUENCE [LARGE SCALE GENOMIC DNA]</scope>
    <source>
        <strain evidence="1 2">DSM 23494</strain>
    </source>
</reference>
<dbReference type="RefSeq" id="WP_307477214.1">
    <property type="nucleotide sequence ID" value="NZ_JAUSUB010000018.1"/>
</dbReference>
<sequence length="251" mass="29520">MDNNMRDIILKSFQNGLPLYDPDFPLVIYWSPKAGCTSIIKWFYHQTDQLSEALAYNQWVHAYRSIQQNKEYFENVYTDLLEGKKNTYKLVRNPYKRAVSSFYAVLYGPTVRDHAFPNHTEGFSFKEFLYLIKEKGVKPGEIDIHISQQFLDGEEHIVKDYIKVEDFQSSIKMLEQEYQLPPSPIMDITHSPHHLSKFMTLDGTNADLTIPFDSPDCIPSYESLYNEETMSLVRTLYKKDFEIYGYDEQEL</sequence>
<protein>
    <recommendedName>
        <fullName evidence="3">Sulfotransferase family protein</fullName>
    </recommendedName>
</protein>
<evidence type="ECO:0000313" key="2">
    <source>
        <dbReference type="Proteomes" id="UP001238088"/>
    </source>
</evidence>
<dbReference type="EMBL" id="JAUSUB010000018">
    <property type="protein sequence ID" value="MDQ0271889.1"/>
    <property type="molecule type" value="Genomic_DNA"/>
</dbReference>
<proteinExistence type="predicted"/>
<keyword evidence="2" id="KW-1185">Reference proteome</keyword>
<accession>A0ABU0AKV0</accession>
<organism evidence="1 2">
    <name type="scientific">Cytobacillus purgationiresistens</name>
    <dbReference type="NCBI Taxonomy" id="863449"/>
    <lineage>
        <taxon>Bacteria</taxon>
        <taxon>Bacillati</taxon>
        <taxon>Bacillota</taxon>
        <taxon>Bacilli</taxon>
        <taxon>Bacillales</taxon>
        <taxon>Bacillaceae</taxon>
        <taxon>Cytobacillus</taxon>
    </lineage>
</organism>
<evidence type="ECO:0000313" key="1">
    <source>
        <dbReference type="EMBL" id="MDQ0271889.1"/>
    </source>
</evidence>
<evidence type="ECO:0008006" key="3">
    <source>
        <dbReference type="Google" id="ProtNLM"/>
    </source>
</evidence>
<dbReference type="InterPro" id="IPR005331">
    <property type="entry name" value="Sulfotransferase"/>
</dbReference>
<dbReference type="Pfam" id="PF03567">
    <property type="entry name" value="Sulfotransfer_2"/>
    <property type="match status" value="1"/>
</dbReference>
<gene>
    <name evidence="1" type="ORF">J2S17_003777</name>
</gene>
<dbReference type="Proteomes" id="UP001238088">
    <property type="component" value="Unassembled WGS sequence"/>
</dbReference>
<comment type="caution">
    <text evidence="1">The sequence shown here is derived from an EMBL/GenBank/DDBJ whole genome shotgun (WGS) entry which is preliminary data.</text>
</comment>
<name>A0ABU0AKV0_9BACI</name>